<name>A0A024X5W5_PLAFC</name>
<keyword evidence="1" id="KW-0812">Transmembrane</keyword>
<gene>
    <name evidence="2" type="ORF">PFMC_03765</name>
</gene>
<dbReference type="OMA" id="MIYIHLI"/>
<dbReference type="AlphaFoldDB" id="A0A024X5W5"/>
<sequence>MIYIHLIMNMTKNITTIFVITNKHTHRSVDYLRLQKKKSVAEKVEKTCLKCGYGLGGDFAPAWDLFSGLGYDAWTNYAATTLVKISTNVGLVKVTNIATKLLGSTVNIPKFKVGKIITAGRFTDDVTFSGVLKSMDTIMCGKFDDGPHAGFCAYVQSATKCAKLITAKYTVEEAEVTNSFGYGNYLFNFTLWKKKENEEKTPIYKIIKRIYITCLVFLIDFYSLINNIFINIYIKY</sequence>
<evidence type="ECO:0000256" key="1">
    <source>
        <dbReference type="SAM" id="Phobius"/>
    </source>
</evidence>
<reference evidence="2 3" key="1">
    <citation type="submission" date="2013-02" db="EMBL/GenBank/DDBJ databases">
        <title>The Genome Annotation of Plasmodium falciparum CAMP/Malaysia.</title>
        <authorList>
            <consortium name="The Broad Institute Genome Sequencing Platform"/>
            <consortium name="The Broad Institute Genome Sequencing Center for Infectious Disease"/>
            <person name="Neafsey D."/>
            <person name="Hoffman S."/>
            <person name="Volkman S."/>
            <person name="Rosenthal P."/>
            <person name="Walker B."/>
            <person name="Young S.K."/>
            <person name="Zeng Q."/>
            <person name="Gargeya S."/>
            <person name="Fitzgerald M."/>
            <person name="Haas B."/>
            <person name="Abouelleil A."/>
            <person name="Allen A.W."/>
            <person name="Alvarado L."/>
            <person name="Arachchi H.M."/>
            <person name="Berlin A.M."/>
            <person name="Chapman S.B."/>
            <person name="Gainer-Dewar J."/>
            <person name="Goldberg J."/>
            <person name="Griggs A."/>
            <person name="Gujja S."/>
            <person name="Hansen M."/>
            <person name="Howarth C."/>
            <person name="Imamovic A."/>
            <person name="Ireland A."/>
            <person name="Larimer J."/>
            <person name="McCowan C."/>
            <person name="Murphy C."/>
            <person name="Pearson M."/>
            <person name="Poon T.W."/>
            <person name="Priest M."/>
            <person name="Roberts A."/>
            <person name="Saif S."/>
            <person name="Shea T."/>
            <person name="Sisk P."/>
            <person name="Sykes S."/>
            <person name="Wortman J."/>
            <person name="Nusbaum C."/>
            <person name="Birren B."/>
        </authorList>
    </citation>
    <scope>NUCLEOTIDE SEQUENCE [LARGE SCALE GENOMIC DNA]</scope>
    <source>
        <strain evidence="2 3">CAMP/Malaysia</strain>
    </source>
</reference>
<dbReference type="Pfam" id="PF02009">
    <property type="entry name" value="RIFIN"/>
    <property type="match status" value="1"/>
</dbReference>
<evidence type="ECO:0000313" key="2">
    <source>
        <dbReference type="EMBL" id="ETW60485.1"/>
    </source>
</evidence>
<proteinExistence type="predicted"/>
<keyword evidence="1" id="KW-1133">Transmembrane helix</keyword>
<evidence type="ECO:0000313" key="3">
    <source>
        <dbReference type="Proteomes" id="UP000030694"/>
    </source>
</evidence>
<reference evidence="2 3" key="2">
    <citation type="submission" date="2013-02" db="EMBL/GenBank/DDBJ databases">
        <title>The Genome Sequence of Plasmodium falciparum CAMP/Malaysia.</title>
        <authorList>
            <consortium name="The Broad Institute Genome Sequencing Platform"/>
            <consortium name="The Broad Institute Genome Sequencing Center for Infectious Disease"/>
            <person name="Neafsey D."/>
            <person name="Cheeseman I."/>
            <person name="Volkman S."/>
            <person name="Adams J."/>
            <person name="Walker B."/>
            <person name="Young S.K."/>
            <person name="Zeng Q."/>
            <person name="Gargeya S."/>
            <person name="Fitzgerald M."/>
            <person name="Haas B."/>
            <person name="Abouelleil A."/>
            <person name="Alvarado L."/>
            <person name="Arachchi H.M."/>
            <person name="Berlin A.M."/>
            <person name="Chapman S.B."/>
            <person name="Dewar J."/>
            <person name="Goldberg J."/>
            <person name="Griggs A."/>
            <person name="Gujja S."/>
            <person name="Hansen M."/>
            <person name="Howarth C."/>
            <person name="Imamovic A."/>
            <person name="Larimer J."/>
            <person name="McCowan C."/>
            <person name="Murphy C."/>
            <person name="Neiman D."/>
            <person name="Pearson M."/>
            <person name="Priest M."/>
            <person name="Roberts A."/>
            <person name="Saif S."/>
            <person name="Shea T."/>
            <person name="Sisk P."/>
            <person name="Sykes S."/>
            <person name="Wortman J."/>
            <person name="Nusbaum C."/>
            <person name="Birren B."/>
        </authorList>
    </citation>
    <scope>NUCLEOTIDE SEQUENCE [LARGE SCALE GENOMIC DNA]</scope>
    <source>
        <strain evidence="2 3">CAMP/Malaysia</strain>
    </source>
</reference>
<dbReference type="Proteomes" id="UP000030694">
    <property type="component" value="Unassembled WGS sequence"/>
</dbReference>
<dbReference type="EMBL" id="KI927529">
    <property type="protein sequence ID" value="ETW60485.1"/>
    <property type="molecule type" value="Genomic_DNA"/>
</dbReference>
<dbReference type="InterPro" id="IPR006373">
    <property type="entry name" value="VSA_Rifin"/>
</dbReference>
<accession>A0A024X5W5</accession>
<keyword evidence="1" id="KW-0472">Membrane</keyword>
<protein>
    <submittedName>
        <fullName evidence="2">Uncharacterized protein</fullName>
    </submittedName>
</protein>
<feature type="transmembrane region" description="Helical" evidence="1">
    <location>
        <begin position="210"/>
        <end position="234"/>
    </location>
</feature>
<organism evidence="2 3">
    <name type="scientific">Plasmodium falciparum (isolate Camp / Malaysia)</name>
    <dbReference type="NCBI Taxonomy" id="5835"/>
    <lineage>
        <taxon>Eukaryota</taxon>
        <taxon>Sar</taxon>
        <taxon>Alveolata</taxon>
        <taxon>Apicomplexa</taxon>
        <taxon>Aconoidasida</taxon>
        <taxon>Haemosporida</taxon>
        <taxon>Plasmodiidae</taxon>
        <taxon>Plasmodium</taxon>
        <taxon>Plasmodium (Laverania)</taxon>
    </lineage>
</organism>